<dbReference type="PROSITE" id="PS50880">
    <property type="entry name" value="TOPRIM"/>
    <property type="match status" value="1"/>
</dbReference>
<dbReference type="Proteomes" id="UP001275315">
    <property type="component" value="Unassembled WGS sequence"/>
</dbReference>
<dbReference type="GO" id="GO:0043822">
    <property type="term" value="F:ribonuclease M5 activity"/>
    <property type="evidence" value="ECO:0007669"/>
    <property type="project" value="UniProtKB-EC"/>
</dbReference>
<evidence type="ECO:0000313" key="14">
    <source>
        <dbReference type="EMBL" id="MDY0409993.1"/>
    </source>
</evidence>
<evidence type="ECO:0000256" key="9">
    <source>
        <dbReference type="ARBA" id="ARBA00022842"/>
    </source>
</evidence>
<dbReference type="EMBL" id="JAWDIQ010000003">
    <property type="protein sequence ID" value="MDY0409993.1"/>
    <property type="molecule type" value="Genomic_DNA"/>
</dbReference>
<evidence type="ECO:0000256" key="12">
    <source>
        <dbReference type="NCBIfam" id="TIGR00334"/>
    </source>
</evidence>
<keyword evidence="2 11" id="KW-0690">Ribosome biogenesis</keyword>
<dbReference type="CDD" id="cd01027">
    <property type="entry name" value="TOPRIM_RNase_M5_like"/>
    <property type="match status" value="1"/>
</dbReference>
<keyword evidence="5" id="KW-0479">Metal-binding</keyword>
<organism evidence="14 15">
    <name type="scientific">Paracerasibacillus soli</name>
    <dbReference type="NCBI Taxonomy" id="480284"/>
    <lineage>
        <taxon>Bacteria</taxon>
        <taxon>Bacillati</taxon>
        <taxon>Bacillota</taxon>
        <taxon>Bacilli</taxon>
        <taxon>Bacillales</taxon>
        <taxon>Bacillaceae</taxon>
        <taxon>Paracerasibacillus</taxon>
    </lineage>
</organism>
<evidence type="ECO:0000256" key="7">
    <source>
        <dbReference type="ARBA" id="ARBA00022759"/>
    </source>
</evidence>
<keyword evidence="8 11" id="KW-0378">Hydrolase</keyword>
<comment type="subcellular location">
    <subcellularLocation>
        <location evidence="11">Cytoplasm</location>
    </subcellularLocation>
</comment>
<keyword evidence="10 11" id="KW-0694">RNA-binding</keyword>
<dbReference type="PANTHER" id="PTHR39156">
    <property type="entry name" value="RIBONUCLEASE M5"/>
    <property type="match status" value="1"/>
</dbReference>
<feature type="domain" description="Toprim" evidence="13">
    <location>
        <begin position="4"/>
        <end position="90"/>
    </location>
</feature>
<evidence type="ECO:0000256" key="5">
    <source>
        <dbReference type="ARBA" id="ARBA00022723"/>
    </source>
</evidence>
<comment type="caution">
    <text evidence="14">The sequence shown here is derived from an EMBL/GenBank/DDBJ whole genome shotgun (WGS) entry which is preliminary data.</text>
</comment>
<dbReference type="SUPFAM" id="SSF110455">
    <property type="entry name" value="Toprim domain"/>
    <property type="match status" value="1"/>
</dbReference>
<keyword evidence="15" id="KW-1185">Reference proteome</keyword>
<keyword evidence="4 11" id="KW-0540">Nuclease</keyword>
<dbReference type="InterPro" id="IPR004466">
    <property type="entry name" value="RNase_M5"/>
</dbReference>
<comment type="similarity">
    <text evidence="11">Belongs to the ribonuclease M5 family.</text>
</comment>
<comment type="catalytic activity">
    <reaction evidence="11">
        <text>Endonucleolytic cleavage of RNA, removing 21 and 42 nucleotides, respectively, from the 5'- and 3'-termini of a 5S-rRNA precursor.</text>
        <dbReference type="EC" id="3.1.26.8"/>
    </reaction>
</comment>
<dbReference type="Pfam" id="PF13331">
    <property type="entry name" value="DUF4093"/>
    <property type="match status" value="1"/>
</dbReference>
<keyword evidence="7 11" id="KW-0255">Endonuclease</keyword>
<evidence type="ECO:0000256" key="2">
    <source>
        <dbReference type="ARBA" id="ARBA00022517"/>
    </source>
</evidence>
<dbReference type="Gene3D" id="3.40.1360.10">
    <property type="match status" value="1"/>
</dbReference>
<dbReference type="SMART" id="SM00493">
    <property type="entry name" value="TOPRIM"/>
    <property type="match status" value="1"/>
</dbReference>
<dbReference type="PANTHER" id="PTHR39156:SF1">
    <property type="entry name" value="RIBONUCLEASE M5"/>
    <property type="match status" value="1"/>
</dbReference>
<sequence>MKVKEVIVVEGKDDTVKIKQAVYADTIETNGSAIGKSVINQIRHAKQKRGVIVFTDPDYPGERIRQMINEAVPGCKHAFLTKEKARAKHPHNKSLGIEHASVTDIKEALAKVYDVAEEHIGDIQQVDLISYGLIGGNKASVRRKWLGEYLKIGQPNGKQLLKRLNMFQITKEELDQAMQALDMEVKNES</sequence>
<dbReference type="NCBIfam" id="TIGR00334">
    <property type="entry name" value="5S_RNA_mat_M5"/>
    <property type="match status" value="1"/>
</dbReference>
<evidence type="ECO:0000256" key="8">
    <source>
        <dbReference type="ARBA" id="ARBA00022801"/>
    </source>
</evidence>
<gene>
    <name evidence="11 14" type="primary">rnmV</name>
    <name evidence="14" type="ORF">RWD45_17175</name>
</gene>
<dbReference type="InterPro" id="IPR034141">
    <property type="entry name" value="TOPRIM_RNase_M5-like"/>
</dbReference>
<evidence type="ECO:0000313" key="15">
    <source>
        <dbReference type="Proteomes" id="UP001275315"/>
    </source>
</evidence>
<evidence type="ECO:0000256" key="11">
    <source>
        <dbReference type="HAMAP-Rule" id="MF_01469"/>
    </source>
</evidence>
<dbReference type="InterPro" id="IPR006171">
    <property type="entry name" value="TOPRIM_dom"/>
</dbReference>
<keyword evidence="9" id="KW-0460">Magnesium</keyword>
<keyword evidence="1 11" id="KW-0963">Cytoplasm</keyword>
<keyword evidence="6 11" id="KW-0699">rRNA-binding</keyword>
<evidence type="ECO:0000256" key="1">
    <source>
        <dbReference type="ARBA" id="ARBA00022490"/>
    </source>
</evidence>
<evidence type="ECO:0000259" key="13">
    <source>
        <dbReference type="PROSITE" id="PS50880"/>
    </source>
</evidence>
<reference evidence="14 15" key="1">
    <citation type="submission" date="2023-10" db="EMBL/GenBank/DDBJ databases">
        <title>Virgibacillus soli CC-YMP-6 genome.</title>
        <authorList>
            <person name="Miliotis G."/>
            <person name="Sengupta P."/>
            <person name="Hameed A."/>
            <person name="Chuvochina M."/>
            <person name="Mcdonagh F."/>
            <person name="Simpson A.C."/>
            <person name="Singh N.K."/>
            <person name="Rekha P.D."/>
            <person name="Raman K."/>
            <person name="Hugenholtz P."/>
            <person name="Venkateswaran K."/>
        </authorList>
    </citation>
    <scope>NUCLEOTIDE SEQUENCE [LARGE SCALE GENOMIC DNA]</scope>
    <source>
        <strain evidence="14 15">CC-YMP-6</strain>
    </source>
</reference>
<evidence type="ECO:0000256" key="10">
    <source>
        <dbReference type="ARBA" id="ARBA00022884"/>
    </source>
</evidence>
<keyword evidence="3 11" id="KW-0698">rRNA processing</keyword>
<proteinExistence type="inferred from homology"/>
<evidence type="ECO:0000256" key="4">
    <source>
        <dbReference type="ARBA" id="ARBA00022722"/>
    </source>
</evidence>
<evidence type="ECO:0000256" key="6">
    <source>
        <dbReference type="ARBA" id="ARBA00022730"/>
    </source>
</evidence>
<accession>A0ABU5CUF3</accession>
<dbReference type="InterPro" id="IPR025156">
    <property type="entry name" value="RNase_M5_C"/>
</dbReference>
<dbReference type="RefSeq" id="WP_320380852.1">
    <property type="nucleotide sequence ID" value="NZ_JAWDIQ010000003.1"/>
</dbReference>
<comment type="function">
    <text evidence="11">Required for correct processing of both the 5' and 3' ends of 5S rRNA precursor. Cleaves both sides of a double-stranded region yielding mature 5S rRNA in one step.</text>
</comment>
<dbReference type="EC" id="3.1.26.8" evidence="11 12"/>
<protein>
    <recommendedName>
        <fullName evidence="11 12">Ribonuclease M5</fullName>
        <ecNumber evidence="11 12">3.1.26.8</ecNumber>
    </recommendedName>
    <alternativeName>
        <fullName evidence="11">RNase M5</fullName>
    </alternativeName>
    <alternativeName>
        <fullName evidence="11">Ribosomal RNA terminal maturase M5</fullName>
    </alternativeName>
</protein>
<dbReference type="Pfam" id="PF13662">
    <property type="entry name" value="Toprim_4"/>
    <property type="match status" value="1"/>
</dbReference>
<evidence type="ECO:0000256" key="3">
    <source>
        <dbReference type="ARBA" id="ARBA00022552"/>
    </source>
</evidence>
<name>A0ABU5CUF3_9BACI</name>
<dbReference type="HAMAP" id="MF_01469">
    <property type="entry name" value="RNase_M5"/>
    <property type="match status" value="1"/>
</dbReference>